<dbReference type="InterPro" id="IPR000626">
    <property type="entry name" value="Ubiquitin-like_dom"/>
</dbReference>
<dbReference type="CDD" id="cd17039">
    <property type="entry name" value="Ubl_ubiquitin_like"/>
    <property type="match status" value="1"/>
</dbReference>
<proteinExistence type="predicted"/>
<dbReference type="SUPFAM" id="SSF54236">
    <property type="entry name" value="Ubiquitin-like"/>
    <property type="match status" value="1"/>
</dbReference>
<dbReference type="Pfam" id="PF00240">
    <property type="entry name" value="ubiquitin"/>
    <property type="match status" value="1"/>
</dbReference>
<dbReference type="Gene3D" id="1.20.225.20">
    <property type="entry name" value="Ub domain-containing protein, DC-UbP/UBTD2, N-terminal domain"/>
    <property type="match status" value="1"/>
</dbReference>
<name>A0A7S3CI27_9SPIT</name>
<feature type="compositionally biased region" description="Low complexity" evidence="1">
    <location>
        <begin position="20"/>
        <end position="32"/>
    </location>
</feature>
<organism evidence="3">
    <name type="scientific">Strombidium rassoulzadegani</name>
    <dbReference type="NCBI Taxonomy" id="1082188"/>
    <lineage>
        <taxon>Eukaryota</taxon>
        <taxon>Sar</taxon>
        <taxon>Alveolata</taxon>
        <taxon>Ciliophora</taxon>
        <taxon>Intramacronucleata</taxon>
        <taxon>Spirotrichea</taxon>
        <taxon>Oligotrichia</taxon>
        <taxon>Strombidiidae</taxon>
        <taxon>Strombidium</taxon>
    </lineage>
</organism>
<gene>
    <name evidence="3" type="ORF">SRAS04492_LOCUS533</name>
</gene>
<dbReference type="InterPro" id="IPR039869">
    <property type="entry name" value="UBTD1/2"/>
</dbReference>
<evidence type="ECO:0000256" key="1">
    <source>
        <dbReference type="SAM" id="MobiDB-lite"/>
    </source>
</evidence>
<accession>A0A7S3CI27</accession>
<sequence length="269" mass="30632">MGCVQSSQEIERENQPRPPAQAQQPAAPQRPARAARDNQQHRGRQLNNDARQGGRSQAAPSRIQYLQNQNVETIVEGKFTGEGIKKTPAYDTPLSKHDLDKWRKDFWDTRTSGSRHIWNCIRSACEETHETAEALILAADLQMPQNSLTLCIDETGVYYRVPICLINDPIGYDADFQAQKLKSKQAPAEKTMTLRLRNAARGDITLEFSNLITIEQFKQEYASKLNEEGVSKENLRLFAMGKELKNELFVYSYDIMNESTIQVMIRKAE</sequence>
<evidence type="ECO:0000259" key="2">
    <source>
        <dbReference type="PROSITE" id="PS50053"/>
    </source>
</evidence>
<dbReference type="InterPro" id="IPR032752">
    <property type="entry name" value="DC-UbP/UBTD2_N"/>
</dbReference>
<dbReference type="SMART" id="SM00213">
    <property type="entry name" value="UBQ"/>
    <property type="match status" value="1"/>
</dbReference>
<dbReference type="EMBL" id="HBIA01001076">
    <property type="protein sequence ID" value="CAE0228749.1"/>
    <property type="molecule type" value="Transcribed_RNA"/>
</dbReference>
<dbReference type="InterPro" id="IPR038169">
    <property type="entry name" value="DC-UbP/UBTD2_N_sf"/>
</dbReference>
<dbReference type="PROSITE" id="PS50053">
    <property type="entry name" value="UBIQUITIN_2"/>
    <property type="match status" value="1"/>
</dbReference>
<dbReference type="AlphaFoldDB" id="A0A7S3CI27"/>
<dbReference type="Gene3D" id="3.10.20.90">
    <property type="entry name" value="Phosphatidylinositol 3-kinase Catalytic Subunit, Chain A, domain 1"/>
    <property type="match status" value="1"/>
</dbReference>
<dbReference type="PANTHER" id="PTHR13609">
    <property type="entry name" value="UBIQUITIN DOMAIN CONTAINING 1 PROTEIN-RELATED"/>
    <property type="match status" value="1"/>
</dbReference>
<feature type="region of interest" description="Disordered" evidence="1">
    <location>
        <begin position="1"/>
        <end position="60"/>
    </location>
</feature>
<feature type="compositionally biased region" description="Polar residues" evidence="1">
    <location>
        <begin position="45"/>
        <end position="60"/>
    </location>
</feature>
<protein>
    <recommendedName>
        <fullName evidence="2">Ubiquitin-like domain-containing protein</fullName>
    </recommendedName>
</protein>
<dbReference type="Pfam" id="PF16455">
    <property type="entry name" value="UBD"/>
    <property type="match status" value="1"/>
</dbReference>
<evidence type="ECO:0000313" key="3">
    <source>
        <dbReference type="EMBL" id="CAE0228749.1"/>
    </source>
</evidence>
<dbReference type="InterPro" id="IPR029071">
    <property type="entry name" value="Ubiquitin-like_domsf"/>
</dbReference>
<reference evidence="3" key="1">
    <citation type="submission" date="2021-01" db="EMBL/GenBank/DDBJ databases">
        <authorList>
            <person name="Corre E."/>
            <person name="Pelletier E."/>
            <person name="Niang G."/>
            <person name="Scheremetjew M."/>
            <person name="Finn R."/>
            <person name="Kale V."/>
            <person name="Holt S."/>
            <person name="Cochrane G."/>
            <person name="Meng A."/>
            <person name="Brown T."/>
            <person name="Cohen L."/>
        </authorList>
    </citation>
    <scope>NUCLEOTIDE SEQUENCE</scope>
    <source>
        <strain evidence="3">Ras09</strain>
    </source>
</reference>
<feature type="domain" description="Ubiquitin-like" evidence="2">
    <location>
        <begin position="192"/>
        <end position="269"/>
    </location>
</feature>